<evidence type="ECO:0000313" key="3">
    <source>
        <dbReference type="EMBL" id="MBC2248538.1"/>
    </source>
</evidence>
<evidence type="ECO:0000313" key="4">
    <source>
        <dbReference type="EMBL" id="MDT0113820.1"/>
    </source>
</evidence>
<feature type="transmembrane region" description="Helical" evidence="1">
    <location>
        <begin position="7"/>
        <end position="39"/>
    </location>
</feature>
<dbReference type="EMBL" id="JASBAM010000001">
    <property type="protein sequence ID" value="MDT0113820.1"/>
    <property type="molecule type" value="Genomic_DNA"/>
</dbReference>
<evidence type="ECO:0000313" key="6">
    <source>
        <dbReference type="Proteomes" id="UP001252688"/>
    </source>
</evidence>
<sequence length="145" mass="15572">MNRQTEFTLLIVGASLSILTFLGAVFYTAIFGFSALVVFDDASYYTTSEDLIVAGIMTFGSIIAAIFALVSAIFGFVGAFKVNGGGPKVKTIAVCFIVLGGLQVFTIHGILFLIAGILAVNKKEYKTVSKEYETISTEDEGTKWE</sequence>
<name>A0A7X1DAF5_9LIST</name>
<dbReference type="InterPro" id="IPR025273">
    <property type="entry name" value="DUF4064"/>
</dbReference>
<dbReference type="Pfam" id="PF13273">
    <property type="entry name" value="DUF4064"/>
    <property type="match status" value="1"/>
</dbReference>
<comment type="caution">
    <text evidence="3">The sequence shown here is derived from an EMBL/GenBank/DDBJ whole genome shotgun (WGS) entry which is preliminary data.</text>
</comment>
<dbReference type="EMBL" id="JAARZC010000001">
    <property type="protein sequence ID" value="MBC2248538.1"/>
    <property type="molecule type" value="Genomic_DNA"/>
</dbReference>
<feature type="transmembrane region" description="Helical" evidence="1">
    <location>
        <begin position="92"/>
        <end position="120"/>
    </location>
</feature>
<dbReference type="RefSeq" id="WP_185531375.1">
    <property type="nucleotide sequence ID" value="NZ_JAARZC010000001.1"/>
</dbReference>
<keyword evidence="1" id="KW-1133">Transmembrane helix</keyword>
<proteinExistence type="predicted"/>
<evidence type="ECO:0000259" key="2">
    <source>
        <dbReference type="Pfam" id="PF13273"/>
    </source>
</evidence>
<evidence type="ECO:0000256" key="1">
    <source>
        <dbReference type="SAM" id="Phobius"/>
    </source>
</evidence>
<evidence type="ECO:0000313" key="5">
    <source>
        <dbReference type="Proteomes" id="UP000559864"/>
    </source>
</evidence>
<protein>
    <submittedName>
        <fullName evidence="3">DUF4064 domain-containing protein</fullName>
    </submittedName>
</protein>
<keyword evidence="6" id="KW-1185">Reference proteome</keyword>
<dbReference type="Proteomes" id="UP000559864">
    <property type="component" value="Unassembled WGS sequence"/>
</dbReference>
<gene>
    <name evidence="3" type="ORF">HCB49_00780</name>
    <name evidence="4" type="ORF">QJV37_06690</name>
</gene>
<dbReference type="AlphaFoldDB" id="A0A7X1DAF5"/>
<keyword evidence="1" id="KW-0812">Transmembrane</keyword>
<reference evidence="3 5" key="1">
    <citation type="submission" date="2020-03" db="EMBL/GenBank/DDBJ databases">
        <title>Soil Listeria distribution.</title>
        <authorList>
            <person name="Liao J."/>
            <person name="Wiedmann M."/>
        </authorList>
    </citation>
    <scope>NUCLEOTIDE SEQUENCE [LARGE SCALE GENOMIC DNA]</scope>
    <source>
        <strain evidence="3 5">FSL L7-0123</strain>
    </source>
</reference>
<keyword evidence="1" id="KW-0472">Membrane</keyword>
<feature type="transmembrane region" description="Helical" evidence="1">
    <location>
        <begin position="51"/>
        <end position="80"/>
    </location>
</feature>
<dbReference type="Proteomes" id="UP001252688">
    <property type="component" value="Unassembled WGS sequence"/>
</dbReference>
<feature type="domain" description="DUF4064" evidence="2">
    <location>
        <begin position="2"/>
        <end position="106"/>
    </location>
</feature>
<organism evidence="3 5">
    <name type="scientific">Listeria cossartiae subsp. cayugensis</name>
    <dbReference type="NCBI Taxonomy" id="2713505"/>
    <lineage>
        <taxon>Bacteria</taxon>
        <taxon>Bacillati</taxon>
        <taxon>Bacillota</taxon>
        <taxon>Bacilli</taxon>
        <taxon>Bacillales</taxon>
        <taxon>Listeriaceae</taxon>
        <taxon>Listeria</taxon>
        <taxon>Listeria cossartiae</taxon>
    </lineage>
</organism>
<accession>A0A7X1DAF5</accession>
<reference evidence="4 6" key="2">
    <citation type="submission" date="2023-05" db="EMBL/GenBank/DDBJ databases">
        <title>A Combination of Whole Genome Sequencing and Metagenomics Reveals Diversity of Listeria spp. in Soil Collected from the Nantahala National Forest.</title>
        <authorList>
            <person name="Wang J."/>
            <person name="Schamp C.N."/>
            <person name="Hudson L.K."/>
            <person name="Chaggar H.K."/>
            <person name="Bryan D.W."/>
            <person name="Radosevich M."/>
            <person name="Denes T.G."/>
        </authorList>
    </citation>
    <scope>NUCLEOTIDE SEQUENCE [LARGE SCALE GENOMIC DNA]</scope>
    <source>
        <strain evidence="4 6">UTK S2-0002</strain>
    </source>
</reference>